<gene>
    <name evidence="4" type="ORF">C900_00414</name>
</gene>
<evidence type="ECO:0000259" key="3">
    <source>
        <dbReference type="SMART" id="SM00244"/>
    </source>
</evidence>
<dbReference type="OrthoDB" id="9809197at2"/>
<evidence type="ECO:0000256" key="2">
    <source>
        <dbReference type="ARBA" id="ARBA00008164"/>
    </source>
</evidence>
<dbReference type="EMBL" id="AMZN01000116">
    <property type="protein sequence ID" value="ELR68382.1"/>
    <property type="molecule type" value="Genomic_DNA"/>
</dbReference>
<dbReference type="SUPFAM" id="SSF117892">
    <property type="entry name" value="Band 7/SPFH domain"/>
    <property type="match status" value="1"/>
</dbReference>
<dbReference type="PANTHER" id="PTHR43327:SF10">
    <property type="entry name" value="STOMATIN-LIKE PROTEIN 2, MITOCHONDRIAL"/>
    <property type="match status" value="1"/>
</dbReference>
<dbReference type="RefSeq" id="WP_009583331.1">
    <property type="nucleotide sequence ID" value="NZ_AMZN01000116.1"/>
</dbReference>
<feature type="domain" description="Band 7" evidence="3">
    <location>
        <begin position="2"/>
        <end position="173"/>
    </location>
</feature>
<dbReference type="PANTHER" id="PTHR43327">
    <property type="entry name" value="STOMATIN-LIKE PROTEIN 2, MITOCHONDRIAL"/>
    <property type="match status" value="1"/>
</dbReference>
<dbReference type="Pfam" id="PF01145">
    <property type="entry name" value="Band_7"/>
    <property type="match status" value="1"/>
</dbReference>
<dbReference type="GO" id="GO:0098552">
    <property type="term" value="C:side of membrane"/>
    <property type="evidence" value="ECO:0007669"/>
    <property type="project" value="UniProtKB-ARBA"/>
</dbReference>
<dbReference type="InterPro" id="IPR001107">
    <property type="entry name" value="Band_7"/>
</dbReference>
<dbReference type="Gene3D" id="3.30.479.30">
    <property type="entry name" value="Band 7 domain"/>
    <property type="match status" value="1"/>
</dbReference>
<evidence type="ECO:0000313" key="5">
    <source>
        <dbReference type="Proteomes" id="UP000011135"/>
    </source>
</evidence>
<dbReference type="STRING" id="1237149.C900_00414"/>
<dbReference type="GO" id="GO:0005886">
    <property type="term" value="C:plasma membrane"/>
    <property type="evidence" value="ECO:0007669"/>
    <property type="project" value="UniProtKB-ARBA"/>
</dbReference>
<dbReference type="InterPro" id="IPR050710">
    <property type="entry name" value="Band7/mec-2_domain"/>
</dbReference>
<dbReference type="Proteomes" id="UP000011135">
    <property type="component" value="Unassembled WGS sequence"/>
</dbReference>
<dbReference type="FunFam" id="3.30.479.30:FF:000004">
    <property type="entry name" value="Putative membrane protease family, stomatin"/>
    <property type="match status" value="1"/>
</dbReference>
<accession>L8JLW8</accession>
<protein>
    <recommendedName>
        <fullName evidence="3">Band 7 domain-containing protein</fullName>
    </recommendedName>
</protein>
<comment type="similarity">
    <text evidence="2">Belongs to the band 7/mec-2 family.</text>
</comment>
<organism evidence="4 5">
    <name type="scientific">Fulvivirga imtechensis AK7</name>
    <dbReference type="NCBI Taxonomy" id="1237149"/>
    <lineage>
        <taxon>Bacteria</taxon>
        <taxon>Pseudomonadati</taxon>
        <taxon>Bacteroidota</taxon>
        <taxon>Cytophagia</taxon>
        <taxon>Cytophagales</taxon>
        <taxon>Fulvivirgaceae</taxon>
        <taxon>Fulvivirga</taxon>
    </lineage>
</organism>
<dbReference type="eggNOG" id="COG0330">
    <property type="taxonomic scope" value="Bacteria"/>
</dbReference>
<keyword evidence="5" id="KW-1185">Reference proteome</keyword>
<sequence>MSIVYTIPQSHVVIIERFGRFSRVQGDGLVFRMPFLESIKHLPEWKGNAVKKNFLVELSEQQTDTPPRQCQTLDNVTITADASIYWKIVDPVRAVYEVDILPKSVSDLALNALRANIGKLKLDQVVSERQELNKRIAAQLSNIGAKWGVVFTRVEIQEINYSHETAEAMMQEMAAERKRRALLAESEGKAGAELKLAEAFAKSTLIKAEALAGALKIKAEAERQYLEKISERVGSPMAGQIILSQKYLEGMDVITKNAGNKVFLPTHFNGMFNISAENNEIK</sequence>
<comment type="caution">
    <text evidence="4">The sequence shown here is derived from an EMBL/GenBank/DDBJ whole genome shotgun (WGS) entry which is preliminary data.</text>
</comment>
<reference evidence="4 5" key="1">
    <citation type="submission" date="2012-12" db="EMBL/GenBank/DDBJ databases">
        <title>Genome assembly of Fulvivirga imtechensis AK7.</title>
        <authorList>
            <person name="Nupur N."/>
            <person name="Khatri I."/>
            <person name="Kumar R."/>
            <person name="Subramanian S."/>
            <person name="Pinnaka A."/>
        </authorList>
    </citation>
    <scope>NUCLEOTIDE SEQUENCE [LARGE SCALE GENOMIC DNA]</scope>
    <source>
        <strain evidence="4 5">AK7</strain>
    </source>
</reference>
<evidence type="ECO:0000256" key="1">
    <source>
        <dbReference type="ARBA" id="ARBA00004167"/>
    </source>
</evidence>
<proteinExistence type="inferred from homology"/>
<evidence type="ECO:0000313" key="4">
    <source>
        <dbReference type="EMBL" id="ELR68382.1"/>
    </source>
</evidence>
<dbReference type="AlphaFoldDB" id="L8JLW8"/>
<dbReference type="CDD" id="cd08829">
    <property type="entry name" value="SPFH_paraslipin"/>
    <property type="match status" value="1"/>
</dbReference>
<comment type="subcellular location">
    <subcellularLocation>
        <location evidence="1">Membrane</location>
        <topology evidence="1">Single-pass membrane protein</topology>
    </subcellularLocation>
</comment>
<dbReference type="SMART" id="SM00244">
    <property type="entry name" value="PHB"/>
    <property type="match status" value="1"/>
</dbReference>
<dbReference type="InterPro" id="IPR036013">
    <property type="entry name" value="Band_7/SPFH_dom_sf"/>
</dbReference>
<name>L8JLW8_9BACT</name>